<accession>A0AAD4LBU8</accession>
<dbReference type="Proteomes" id="UP001201163">
    <property type="component" value="Unassembled WGS sequence"/>
</dbReference>
<feature type="transmembrane region" description="Helical" evidence="1">
    <location>
        <begin position="39"/>
        <end position="57"/>
    </location>
</feature>
<keyword evidence="1" id="KW-0812">Transmembrane</keyword>
<sequence length="131" mass="15078">MDASLKSVAFADLALFISVSVMFLILLTRSRPHTHLSPMPTPVLLLFSCIFVHYSYLRTSPLRDQKPAHTKREPLLRRLQRTTYHHDDLRQILVFATIVRTNRVQGPPKTTYTRHSFTKTPALLIRCPVAI</sequence>
<evidence type="ECO:0000256" key="1">
    <source>
        <dbReference type="SAM" id="Phobius"/>
    </source>
</evidence>
<keyword evidence="1" id="KW-1133">Transmembrane helix</keyword>
<gene>
    <name evidence="2" type="ORF">EDB92DRAFT_1638817</name>
</gene>
<evidence type="ECO:0000313" key="3">
    <source>
        <dbReference type="Proteomes" id="UP001201163"/>
    </source>
</evidence>
<evidence type="ECO:0000313" key="2">
    <source>
        <dbReference type="EMBL" id="KAH8982492.1"/>
    </source>
</evidence>
<organism evidence="2 3">
    <name type="scientific">Lactarius akahatsu</name>
    <dbReference type="NCBI Taxonomy" id="416441"/>
    <lineage>
        <taxon>Eukaryota</taxon>
        <taxon>Fungi</taxon>
        <taxon>Dikarya</taxon>
        <taxon>Basidiomycota</taxon>
        <taxon>Agaricomycotina</taxon>
        <taxon>Agaricomycetes</taxon>
        <taxon>Russulales</taxon>
        <taxon>Russulaceae</taxon>
        <taxon>Lactarius</taxon>
    </lineage>
</organism>
<name>A0AAD4LBU8_9AGAM</name>
<dbReference type="AlphaFoldDB" id="A0AAD4LBU8"/>
<reference evidence="2" key="1">
    <citation type="submission" date="2022-01" db="EMBL/GenBank/DDBJ databases">
        <title>Comparative genomics reveals a dynamic genome evolution in the ectomycorrhizal milk-cap (Lactarius) mushrooms.</title>
        <authorList>
            <consortium name="DOE Joint Genome Institute"/>
            <person name="Lebreton A."/>
            <person name="Tang N."/>
            <person name="Kuo A."/>
            <person name="LaButti K."/>
            <person name="Drula E."/>
            <person name="Barry K."/>
            <person name="Clum A."/>
            <person name="Lipzen A."/>
            <person name="Mousain D."/>
            <person name="Ng V."/>
            <person name="Wang R."/>
            <person name="Wang X."/>
            <person name="Dai Y."/>
            <person name="Henrissat B."/>
            <person name="Grigoriev I.V."/>
            <person name="Guerin-Laguette A."/>
            <person name="Yu F."/>
            <person name="Martin F.M."/>
        </authorList>
    </citation>
    <scope>NUCLEOTIDE SEQUENCE</scope>
    <source>
        <strain evidence="2">QP</strain>
    </source>
</reference>
<protein>
    <submittedName>
        <fullName evidence="2">Uncharacterized protein</fullName>
    </submittedName>
</protein>
<keyword evidence="1" id="KW-0472">Membrane</keyword>
<feature type="transmembrane region" description="Helical" evidence="1">
    <location>
        <begin position="7"/>
        <end position="27"/>
    </location>
</feature>
<comment type="caution">
    <text evidence="2">The sequence shown here is derived from an EMBL/GenBank/DDBJ whole genome shotgun (WGS) entry which is preliminary data.</text>
</comment>
<keyword evidence="3" id="KW-1185">Reference proteome</keyword>
<proteinExistence type="predicted"/>
<dbReference type="EMBL" id="JAKELL010000099">
    <property type="protein sequence ID" value="KAH8982492.1"/>
    <property type="molecule type" value="Genomic_DNA"/>
</dbReference>